<accession>A0ABZ1CGZ0</accession>
<gene>
    <name evidence="4" type="ORF">K1X11_008950</name>
</gene>
<feature type="signal peptide" evidence="2">
    <location>
        <begin position="1"/>
        <end position="27"/>
    </location>
</feature>
<evidence type="ECO:0000256" key="1">
    <source>
        <dbReference type="ARBA" id="ARBA00022729"/>
    </source>
</evidence>
<sequence>MPAQRTLHLFAGAALTAAVLASTAPLAAQSDAASAPAVTSHPLAARTAAAEGAPPFTRLSAEETGLTVPNLYNDPRMWGDRFREYTLGALETGLAIADFDRDGMPDIYAVSKNGPNALYQQTVAGRFHDIAPACGVDVADDPAGQTGAAAVDLNQDGWPDIYLCRLDAPNLLFINNGDGTFTEMAAAYGLAIHDASVHASFADYDGDGDLDAYVATNILDFSRSPTGQPDYLMRNNGPGPDGHPTFENVALDAGIWGKSQGHTAIWFDANRDGWPDIYVANDFETPDRFYLNNGDGTFTDVVDERLPHVTYFSMGSDAGDLNNDGEIDFIVADMRDRTRAGFMTGMEEMGRGLWEMERVAELIPQYMWNAVYLGTGTDYYEEAAFLTGMEATGWTWATRIVDLDGDGRSDLFYTNGMLRNFVDADLVDRQNVAPNLTARARVWRDAPVRAEPNLAYRNDGDLGFTDVSELWGLNHTGVSFGCAIADLDNDGDLDIVYANLEGPPTIVRNDQTGHHRVALRLEGHAPNRNAIGAEISLTTAGGTQIRQVFGERGVVSSELGTIIFGLGEHDTIEALSIRWPDGATSTLTDAPVDRLLVISQPAPAPDTTRPTATLHADLSGALFRETAAERGLDFTSDAYPLEELARQRLLPRRLGQTAPTLATADVNGDGITDVFVSGARAQAGQLFLGQADGTFTVAASQPWTEAAAADDTGALFLDANLDGHLDLYIAAGGVEPTQGDPLLHDRVYFGDGAGSFTLGQTLKDGTSTDAVAFDGQNLLFVGGRSVPGEWPKAPRSFLYVTSPDGLVTVDAPELADLGMVTDATFADLNADGEPDLVVSIEWGPVKVFTNHSGHFTDATAALGLADRTGWWSAVSVSDFNGDGRPDILAGNVGLNTKYSASAERPATIFAGDLDGRGNFEILEAQYDTDGQLYPVRGRSKLSYSFAAMRRQFRTFERFAAASVYNIFDSELLNAALKLEATELRSGVYLQQADGTYRFEALPTAAQLAPIHGFVHADLDGDGHADLYVAGNDFSPEPSTGRFDGSIGRLFLGEGQGNLTEISPGNSGLVVPGDTRALTLLDGETPRLLTATAQGPLRLFERR</sequence>
<dbReference type="Gene3D" id="2.130.10.130">
    <property type="entry name" value="Integrin alpha, N-terminal"/>
    <property type="match status" value="3"/>
</dbReference>
<dbReference type="InterPro" id="IPR027039">
    <property type="entry name" value="Crtac1"/>
</dbReference>
<keyword evidence="5" id="KW-1185">Reference proteome</keyword>
<dbReference type="Pfam" id="PF07593">
    <property type="entry name" value="UnbV_ASPIC"/>
    <property type="match status" value="1"/>
</dbReference>
<protein>
    <submittedName>
        <fullName evidence="4">VCBS repeat-containing protein</fullName>
    </submittedName>
</protein>
<evidence type="ECO:0000259" key="3">
    <source>
        <dbReference type="Pfam" id="PF07593"/>
    </source>
</evidence>
<dbReference type="InterPro" id="IPR011519">
    <property type="entry name" value="UnbV_ASPIC"/>
</dbReference>
<evidence type="ECO:0000313" key="4">
    <source>
        <dbReference type="EMBL" id="WRQ89535.1"/>
    </source>
</evidence>
<keyword evidence="1 2" id="KW-0732">Signal</keyword>
<dbReference type="PANTHER" id="PTHR16026:SF0">
    <property type="entry name" value="CARTILAGE ACIDIC PROTEIN 1"/>
    <property type="match status" value="1"/>
</dbReference>
<dbReference type="RefSeq" id="WP_221029778.1">
    <property type="nucleotide sequence ID" value="NZ_CP139781.1"/>
</dbReference>
<feature type="domain" description="ASPIC/UnbV" evidence="3">
    <location>
        <begin position="530"/>
        <end position="596"/>
    </location>
</feature>
<dbReference type="Proteomes" id="UP000738431">
    <property type="component" value="Chromosome"/>
</dbReference>
<dbReference type="InterPro" id="IPR028994">
    <property type="entry name" value="Integrin_alpha_N"/>
</dbReference>
<dbReference type="SUPFAM" id="SSF69318">
    <property type="entry name" value="Integrin alpha N-terminal domain"/>
    <property type="match status" value="3"/>
</dbReference>
<proteinExistence type="predicted"/>
<organism evidence="4 5">
    <name type="scientific">Actomonas aquatica</name>
    <dbReference type="NCBI Taxonomy" id="2866162"/>
    <lineage>
        <taxon>Bacteria</taxon>
        <taxon>Pseudomonadati</taxon>
        <taxon>Verrucomicrobiota</taxon>
        <taxon>Opitutia</taxon>
        <taxon>Opitutales</taxon>
        <taxon>Opitutaceae</taxon>
        <taxon>Actomonas</taxon>
    </lineage>
</organism>
<name>A0ABZ1CGZ0_9BACT</name>
<reference evidence="4 5" key="2">
    <citation type="submission" date="2023-12" db="EMBL/GenBank/DDBJ databases">
        <title>Description of an unclassified Opitutus bacterium of Verrucomicrobiota.</title>
        <authorList>
            <person name="Zhang D.-F."/>
        </authorList>
    </citation>
    <scope>NUCLEOTIDE SEQUENCE [LARGE SCALE GENOMIC DNA]</scope>
    <source>
        <strain evidence="4 5">WL0086</strain>
    </source>
</reference>
<dbReference type="InterPro" id="IPR013517">
    <property type="entry name" value="FG-GAP"/>
</dbReference>
<dbReference type="PANTHER" id="PTHR16026">
    <property type="entry name" value="CARTILAGE ACIDIC PROTEIN 1"/>
    <property type="match status" value="1"/>
</dbReference>
<evidence type="ECO:0000313" key="5">
    <source>
        <dbReference type="Proteomes" id="UP000738431"/>
    </source>
</evidence>
<reference evidence="4 5" key="1">
    <citation type="submission" date="2021-08" db="EMBL/GenBank/DDBJ databases">
        <authorList>
            <person name="Zhang D."/>
            <person name="Zhang A."/>
            <person name="Wang L."/>
        </authorList>
    </citation>
    <scope>NUCLEOTIDE SEQUENCE [LARGE SCALE GENOMIC DNA]</scope>
    <source>
        <strain evidence="4 5">WL0086</strain>
    </source>
</reference>
<dbReference type="Pfam" id="PF13517">
    <property type="entry name" value="FG-GAP_3"/>
    <property type="match status" value="5"/>
</dbReference>
<dbReference type="EMBL" id="CP139781">
    <property type="protein sequence ID" value="WRQ89535.1"/>
    <property type="molecule type" value="Genomic_DNA"/>
</dbReference>
<feature type="chain" id="PRO_5046960252" evidence="2">
    <location>
        <begin position="28"/>
        <end position="1102"/>
    </location>
</feature>
<evidence type="ECO:0000256" key="2">
    <source>
        <dbReference type="SAM" id="SignalP"/>
    </source>
</evidence>